<gene>
    <name evidence="2" type="ORF">H8K20_07195</name>
</gene>
<proteinExistence type="predicted"/>
<feature type="domain" description="ABC-three component systems C-terminal" evidence="1">
    <location>
        <begin position="222"/>
        <end position="350"/>
    </location>
</feature>
<dbReference type="Pfam" id="PF20282">
    <property type="entry name" value="CTD6"/>
    <property type="match status" value="1"/>
</dbReference>
<keyword evidence="3" id="KW-1185">Reference proteome</keyword>
<organism evidence="2 3">
    <name type="scientific">Neobittarella massiliensis</name>
    <name type="common">ex Bilen et al. 2018</name>
    <dbReference type="NCBI Taxonomy" id="2041842"/>
    <lineage>
        <taxon>Bacteria</taxon>
        <taxon>Bacillati</taxon>
        <taxon>Bacillota</taxon>
        <taxon>Clostridia</taxon>
        <taxon>Eubacteriales</taxon>
        <taxon>Oscillospiraceae</taxon>
        <taxon>Neobittarella (ex Bilen et al. 2018)</taxon>
    </lineage>
</organism>
<sequence>MSFECLTPFPAPEKVIIKDVDGDTRVPYERVKSYDDKEFELFIREWVVSIKSRYQVRGFGGAGDKGRDVVAKDEDNHYSYYQCKHYDHPLTPSDMLPEFGKLVYYTYSGEIPLPHEYYILAPMDIGAKLNDLIDTPSSINIMLIEKWGSNCRTKITKEPIDLSPELKSYIESFDFSIIKTKSMLEVIEEHRSTAFYAFRFGGGLTVTRDRHITVPDVIEKHETIYIQKYLSAVSEREKVSIDTVSELAQKFPKYMANLKVQRERFYSAENLKTFASKHLLTNDYFKDLADDIYYGIYDLLGKLYIDGYERLNDVMAQVVRIDLKHNLLSKYDLVHPQDRQGICHQLANERSDIVWANTN</sequence>
<dbReference type="AlphaFoldDB" id="A0A8J6IPK0"/>
<dbReference type="Proteomes" id="UP000597668">
    <property type="component" value="Unassembled WGS sequence"/>
</dbReference>
<evidence type="ECO:0000313" key="3">
    <source>
        <dbReference type="Proteomes" id="UP000597668"/>
    </source>
</evidence>
<protein>
    <recommendedName>
        <fullName evidence="1">ABC-three component systems C-terminal domain-containing protein</fullName>
    </recommendedName>
</protein>
<reference evidence="2" key="1">
    <citation type="submission" date="2020-08" db="EMBL/GenBank/DDBJ databases">
        <authorList>
            <person name="Liu C."/>
            <person name="Sun Q."/>
        </authorList>
    </citation>
    <scope>NUCLEOTIDE SEQUENCE</scope>
    <source>
        <strain evidence="2">NSJ-65</strain>
    </source>
</reference>
<name>A0A8J6IPK0_9FIRM</name>
<accession>A0A8J6IPK0</accession>
<dbReference type="RefSeq" id="WP_186487929.1">
    <property type="nucleotide sequence ID" value="NZ_JACOGI010000001.1"/>
</dbReference>
<dbReference type="EMBL" id="JACOGI010000001">
    <property type="protein sequence ID" value="MBC3516178.1"/>
    <property type="molecule type" value="Genomic_DNA"/>
</dbReference>
<dbReference type="InterPro" id="IPR046914">
    <property type="entry name" value="ABC-3C_CTD6"/>
</dbReference>
<evidence type="ECO:0000313" key="2">
    <source>
        <dbReference type="EMBL" id="MBC3516178.1"/>
    </source>
</evidence>
<evidence type="ECO:0000259" key="1">
    <source>
        <dbReference type="Pfam" id="PF20282"/>
    </source>
</evidence>
<comment type="caution">
    <text evidence="2">The sequence shown here is derived from an EMBL/GenBank/DDBJ whole genome shotgun (WGS) entry which is preliminary data.</text>
</comment>